<dbReference type="InterPro" id="IPR039426">
    <property type="entry name" value="TonB-dep_rcpt-like"/>
</dbReference>
<dbReference type="InterPro" id="IPR037066">
    <property type="entry name" value="Plug_dom_sf"/>
</dbReference>
<evidence type="ECO:0000256" key="7">
    <source>
        <dbReference type="PROSITE-ProRule" id="PRU01360"/>
    </source>
</evidence>
<keyword evidence="3 7" id="KW-1134">Transmembrane beta strand</keyword>
<dbReference type="InterPro" id="IPR036942">
    <property type="entry name" value="Beta-barrel_TonB_sf"/>
</dbReference>
<evidence type="ECO:0000256" key="6">
    <source>
        <dbReference type="ARBA" id="ARBA00023237"/>
    </source>
</evidence>
<keyword evidence="5 7" id="KW-0472">Membrane</keyword>
<dbReference type="GO" id="GO:0009279">
    <property type="term" value="C:cell outer membrane"/>
    <property type="evidence" value="ECO:0007669"/>
    <property type="project" value="UniProtKB-SubCell"/>
</dbReference>
<dbReference type="RefSeq" id="WP_108741160.1">
    <property type="nucleotide sequence ID" value="NZ_CP020918.1"/>
</dbReference>
<comment type="subcellular location">
    <subcellularLocation>
        <location evidence="1 7">Cell outer membrane</location>
        <topology evidence="1 7">Multi-pass membrane protein</topology>
    </subcellularLocation>
</comment>
<dbReference type="InterPro" id="IPR023997">
    <property type="entry name" value="TonB-dep_OMP_SusC/RagA_CS"/>
</dbReference>
<dbReference type="SUPFAM" id="SSF56935">
    <property type="entry name" value="Porins"/>
    <property type="match status" value="1"/>
</dbReference>
<accession>A0A2S1LEZ2</accession>
<dbReference type="Pfam" id="PF13715">
    <property type="entry name" value="CarbopepD_reg_2"/>
    <property type="match status" value="1"/>
</dbReference>
<keyword evidence="6 7" id="KW-0998">Cell outer membrane</keyword>
<sequence>MKFNLKTNWKLKSRLMAIMLLSSFGVLQAQKIQTVSGKVTGDGGPLPGVSVIIKDSKGKSAVTDFDGNYQIQAKDTDVLSFSYIGFMTQNAKVNGRTSINVNLKESLNELDNVVVVGYGTQRKKEVTGAVSRVKEEDVAKSATSDLGSALQGLIAGVNVTSSSGDPGAEANVQIRGLSSVLGSNRPLYVVDGIPYDANPNISMNEIETIDVLKDAASAAIYGTRGSAGVILITTKQPKVGIMKVKLDSYYGVQSNYRHMPVPTVEEKLYMEFINKNNQSGTVFGNSWTTIEANPTQLTNNSNFYNVIENDLAPIQSHNLSISGGKDGLSYTINGGYFGQQGSLINSNYERYNVRANTQFNKGNWKITTGLSARNEYTQYSPWGLILDAVKYNPYGNQVTADQTQIDNSNGDANETTRLSYIGAKLQTNDKSFRDYFDGNISAEYSFNKNLKYTVRGAVSYDNSSRFTINPSFIAYDNQGVLIPTQQSKIRNLSSRATKQTLEHILNYNKKFGNHNLGLTAVYSSEQYTYGEFYAEKFDIVDNDITVLNGANGLANAGSGNNQWTQNRMTKFIGTLGRAQYNYKGKYLLSVSARRDGSSKFNQQHFQWFPSASIGWNASDEEWWKPIKGIVSNFKARASRGSTGNSGVADYSYSAGIDLNNDYVLGTGADQNYIQGGIQTAFANKNVKWETSVSTNLGFDFGFLNNKLTLTSDFYVTQKKDMLFPVLLPPTAGGGSGSDVVLNVGDMKNTGIELAMNYRTGKKFKHDLGVNFTKNSNTVTKMSGTNKLLYFDGSTISGQDNDQDKVSALAEGYVAGAFFLMKTDGVVQSSEELIEYQKLDPTAKLGDLRYVDSDGDGKITNDDRRFAGSGTPDFEIGLNYSANFKNFDFSMQWYGSFGAEIINGGKALGYKSSNNKDLIYQWTAQNPTSQVPADRGALHNNYRGWSDYWLEDGTFVRLRNVSLGYTVPNNVVNKLSLTKLRFFVSAQNPLRITKYKGYDPEVGNNGLSTRGIDKGTVPQSSKVTAGLQLEF</sequence>
<evidence type="ECO:0000256" key="8">
    <source>
        <dbReference type="SAM" id="SignalP"/>
    </source>
</evidence>
<keyword evidence="4 7" id="KW-0812">Transmembrane</keyword>
<keyword evidence="2 7" id="KW-0813">Transport</keyword>
<dbReference type="PROSITE" id="PS52016">
    <property type="entry name" value="TONB_DEPENDENT_REC_3"/>
    <property type="match status" value="1"/>
</dbReference>
<comment type="similarity">
    <text evidence="7">Belongs to the TonB-dependent receptor family.</text>
</comment>
<dbReference type="NCBIfam" id="TIGR04056">
    <property type="entry name" value="OMP_RagA_SusC"/>
    <property type="match status" value="1"/>
</dbReference>
<dbReference type="NCBIfam" id="TIGR04057">
    <property type="entry name" value="SusC_RagA_signa"/>
    <property type="match status" value="1"/>
</dbReference>
<feature type="domain" description="TonB-dependent receptor plug" evidence="9">
    <location>
        <begin position="123"/>
        <end position="229"/>
    </location>
</feature>
<dbReference type="InterPro" id="IPR008969">
    <property type="entry name" value="CarboxyPept-like_regulatory"/>
</dbReference>
<feature type="chain" id="PRO_5015453634" evidence="8">
    <location>
        <begin position="30"/>
        <end position="1030"/>
    </location>
</feature>
<gene>
    <name evidence="10" type="ORF">FFWV33_12245</name>
</gene>
<name>A0A2S1LEZ2_9FLAO</name>
<evidence type="ECO:0000256" key="4">
    <source>
        <dbReference type="ARBA" id="ARBA00022692"/>
    </source>
</evidence>
<proteinExistence type="inferred from homology"/>
<evidence type="ECO:0000256" key="3">
    <source>
        <dbReference type="ARBA" id="ARBA00022452"/>
    </source>
</evidence>
<protein>
    <submittedName>
        <fullName evidence="10">SusC/RagA family TonB-linked outer membrane protein</fullName>
    </submittedName>
</protein>
<dbReference type="OrthoDB" id="9768177at2"/>
<evidence type="ECO:0000259" key="9">
    <source>
        <dbReference type="Pfam" id="PF07715"/>
    </source>
</evidence>
<dbReference type="KEGG" id="ffa:FFWV33_12245"/>
<dbReference type="SUPFAM" id="SSF49464">
    <property type="entry name" value="Carboxypeptidase regulatory domain-like"/>
    <property type="match status" value="1"/>
</dbReference>
<keyword evidence="8" id="KW-0732">Signal</keyword>
<evidence type="ECO:0000256" key="5">
    <source>
        <dbReference type="ARBA" id="ARBA00023136"/>
    </source>
</evidence>
<dbReference type="Gene3D" id="2.170.130.10">
    <property type="entry name" value="TonB-dependent receptor, plug domain"/>
    <property type="match status" value="1"/>
</dbReference>
<dbReference type="InterPro" id="IPR012910">
    <property type="entry name" value="Plug_dom"/>
</dbReference>
<dbReference type="Pfam" id="PF07715">
    <property type="entry name" value="Plug"/>
    <property type="match status" value="1"/>
</dbReference>
<organism evidence="10 11">
    <name type="scientific">Flavobacterium faecale</name>
    <dbReference type="NCBI Taxonomy" id="1355330"/>
    <lineage>
        <taxon>Bacteria</taxon>
        <taxon>Pseudomonadati</taxon>
        <taxon>Bacteroidota</taxon>
        <taxon>Flavobacteriia</taxon>
        <taxon>Flavobacteriales</taxon>
        <taxon>Flavobacteriaceae</taxon>
        <taxon>Flavobacterium</taxon>
    </lineage>
</organism>
<feature type="signal peptide" evidence="8">
    <location>
        <begin position="1"/>
        <end position="29"/>
    </location>
</feature>
<dbReference type="Gene3D" id="2.40.170.20">
    <property type="entry name" value="TonB-dependent receptor, beta-barrel domain"/>
    <property type="match status" value="1"/>
</dbReference>
<keyword evidence="11" id="KW-1185">Reference proteome</keyword>
<dbReference type="EMBL" id="CP020918">
    <property type="protein sequence ID" value="AWG22231.1"/>
    <property type="molecule type" value="Genomic_DNA"/>
</dbReference>
<dbReference type="InterPro" id="IPR023996">
    <property type="entry name" value="TonB-dep_OMP_SusC/RagA"/>
</dbReference>
<reference evidence="10 11" key="1">
    <citation type="submission" date="2017-04" db="EMBL/GenBank/DDBJ databases">
        <title>Compelte genome sequence of WV33.</title>
        <authorList>
            <person name="Lee P.C."/>
        </authorList>
    </citation>
    <scope>NUCLEOTIDE SEQUENCE [LARGE SCALE GENOMIC DNA]</scope>
    <source>
        <strain evidence="10 11">WV33</strain>
    </source>
</reference>
<evidence type="ECO:0000313" key="11">
    <source>
        <dbReference type="Proteomes" id="UP000244527"/>
    </source>
</evidence>
<dbReference type="Proteomes" id="UP000244527">
    <property type="component" value="Chromosome"/>
</dbReference>
<evidence type="ECO:0000256" key="2">
    <source>
        <dbReference type="ARBA" id="ARBA00022448"/>
    </source>
</evidence>
<evidence type="ECO:0000256" key="1">
    <source>
        <dbReference type="ARBA" id="ARBA00004571"/>
    </source>
</evidence>
<dbReference type="AlphaFoldDB" id="A0A2S1LEZ2"/>
<evidence type="ECO:0000313" key="10">
    <source>
        <dbReference type="EMBL" id="AWG22231.1"/>
    </source>
</evidence>